<evidence type="ECO:0000313" key="1">
    <source>
        <dbReference type="EMBL" id="DAD33822.1"/>
    </source>
</evidence>
<accession>A0A822YMS1</accession>
<dbReference type="Proteomes" id="UP000607653">
    <property type="component" value="Unassembled WGS sequence"/>
</dbReference>
<dbReference type="EMBL" id="DUZY01000003">
    <property type="protein sequence ID" value="DAD33822.1"/>
    <property type="molecule type" value="Genomic_DNA"/>
</dbReference>
<organism evidence="1 2">
    <name type="scientific">Nelumbo nucifera</name>
    <name type="common">Sacred lotus</name>
    <dbReference type="NCBI Taxonomy" id="4432"/>
    <lineage>
        <taxon>Eukaryota</taxon>
        <taxon>Viridiplantae</taxon>
        <taxon>Streptophyta</taxon>
        <taxon>Embryophyta</taxon>
        <taxon>Tracheophyta</taxon>
        <taxon>Spermatophyta</taxon>
        <taxon>Magnoliopsida</taxon>
        <taxon>Proteales</taxon>
        <taxon>Nelumbonaceae</taxon>
        <taxon>Nelumbo</taxon>
    </lineage>
</organism>
<reference evidence="1 2" key="1">
    <citation type="journal article" date="2020" name="Mol. Biol. Evol.">
        <title>Distinct Expression and Methylation Patterns for Genes with Different Fates following a Single Whole-Genome Duplication in Flowering Plants.</title>
        <authorList>
            <person name="Shi T."/>
            <person name="Rahmani R.S."/>
            <person name="Gugger P.F."/>
            <person name="Wang M."/>
            <person name="Li H."/>
            <person name="Zhang Y."/>
            <person name="Li Z."/>
            <person name="Wang Q."/>
            <person name="Van de Peer Y."/>
            <person name="Marchal K."/>
            <person name="Chen J."/>
        </authorList>
    </citation>
    <scope>NUCLEOTIDE SEQUENCE [LARGE SCALE GENOMIC DNA]</scope>
    <source>
        <tissue evidence="1">Leaf</tissue>
    </source>
</reference>
<comment type="caution">
    <text evidence="1">The sequence shown here is derived from an EMBL/GenBank/DDBJ whole genome shotgun (WGS) entry which is preliminary data.</text>
</comment>
<proteinExistence type="predicted"/>
<dbReference type="AlphaFoldDB" id="A0A822YMS1"/>
<gene>
    <name evidence="1" type="ORF">HUJ06_012673</name>
</gene>
<protein>
    <submittedName>
        <fullName evidence="1">Uncharacterized protein</fullName>
    </submittedName>
</protein>
<sequence length="35" mass="4143">MAERMIESRMPCQCFHWQTVDKRTKSGRNQLGGIF</sequence>
<name>A0A822YMS1_NELNU</name>
<keyword evidence="2" id="KW-1185">Reference proteome</keyword>
<evidence type="ECO:0000313" key="2">
    <source>
        <dbReference type="Proteomes" id="UP000607653"/>
    </source>
</evidence>